<protein>
    <recommendedName>
        <fullName evidence="3">Surface layer protein A domain-containing protein</fullName>
    </recommendedName>
</protein>
<evidence type="ECO:0000313" key="2">
    <source>
        <dbReference type="Proteomes" id="UP000036106"/>
    </source>
</evidence>
<keyword evidence="2" id="KW-1185">Reference proteome</keyword>
<sequence length="305" mass="34966">MKDELNKKRNLITMKLNFEIGDKVVSSSLITGEEGLIVDIRSQVPEGYQLIETEQSCFVINSTMSEGVYIKMVELKDKKPDSTRPENNLVKNTIHFLTNTDKEVSRTTVQGADKSKVKVMPPRGYKFASPMWNFVVISSTNVNQKMYVKSNGSTITRPSAKPVEELMVFQDTWQYSGYFTTFSTNTQIPVINNSGKTIYYLTNNYDFHVRQMANHAGQTFCQIADSAWVNITDMYEYQPIYTQITIKQDVYARLHDFRGNVVARRQLTPGTTWYTDRKMNIGSSTYYRVTTTTWVDGKDVVTSRT</sequence>
<gene>
    <name evidence="1" type="ORF">ABM34_10140</name>
</gene>
<organism evidence="1 2">
    <name type="scientific">Companilactobacillus ginsenosidimutans</name>
    <dbReference type="NCBI Taxonomy" id="1007676"/>
    <lineage>
        <taxon>Bacteria</taxon>
        <taxon>Bacillati</taxon>
        <taxon>Bacillota</taxon>
        <taxon>Bacilli</taxon>
        <taxon>Lactobacillales</taxon>
        <taxon>Lactobacillaceae</taxon>
        <taxon>Companilactobacillus</taxon>
    </lineage>
</organism>
<evidence type="ECO:0000313" key="1">
    <source>
        <dbReference type="EMBL" id="AKP67854.1"/>
    </source>
</evidence>
<dbReference type="KEGG" id="lgn:ABM34_10140"/>
<accession>A0A0H4QHG3</accession>
<dbReference type="RefSeq" id="WP_048705488.1">
    <property type="nucleotide sequence ID" value="NZ_CP012034.1"/>
</dbReference>
<name>A0A0H4QHG3_9LACO</name>
<dbReference type="STRING" id="1007676.ABM34_10140"/>
<evidence type="ECO:0008006" key="3">
    <source>
        <dbReference type="Google" id="ProtNLM"/>
    </source>
</evidence>
<dbReference type="PATRIC" id="fig|1007676.4.peg.2052"/>
<dbReference type="EMBL" id="CP012034">
    <property type="protein sequence ID" value="AKP67854.1"/>
    <property type="molecule type" value="Genomic_DNA"/>
</dbReference>
<dbReference type="OrthoDB" id="2281946at2"/>
<dbReference type="Proteomes" id="UP000036106">
    <property type="component" value="Chromosome"/>
</dbReference>
<reference evidence="2" key="1">
    <citation type="submission" date="2015-07" db="EMBL/GenBank/DDBJ databases">
        <title>Lactobacillus ginsenosidimutans/EMML 3141/ whole genome sequencing.</title>
        <authorList>
            <person name="Kim M.K."/>
            <person name="Im W.-T."/>
            <person name="Srinivasan S."/>
            <person name="Lee J.-J."/>
        </authorList>
    </citation>
    <scope>NUCLEOTIDE SEQUENCE [LARGE SCALE GENOMIC DNA]</scope>
    <source>
        <strain evidence="2">EMML 3041</strain>
    </source>
</reference>
<proteinExistence type="predicted"/>
<dbReference type="AlphaFoldDB" id="A0A0H4QHG3"/>